<dbReference type="Proteomes" id="UP000663870">
    <property type="component" value="Unassembled WGS sequence"/>
</dbReference>
<dbReference type="Proteomes" id="UP000663874">
    <property type="component" value="Unassembled WGS sequence"/>
</dbReference>
<dbReference type="EMBL" id="CAJOAX010002896">
    <property type="protein sequence ID" value="CAF3825144.1"/>
    <property type="molecule type" value="Genomic_DNA"/>
</dbReference>
<dbReference type="AlphaFoldDB" id="A0A815EKM8"/>
<evidence type="ECO:0000313" key="10">
    <source>
        <dbReference type="Proteomes" id="UP000663870"/>
    </source>
</evidence>
<dbReference type="Proteomes" id="UP000663854">
    <property type="component" value="Unassembled WGS sequence"/>
</dbReference>
<evidence type="ECO:0000313" key="3">
    <source>
        <dbReference type="EMBL" id="CAF1132474.1"/>
    </source>
</evidence>
<dbReference type="EMBL" id="CAJNOO010001308">
    <property type="protein sequence ID" value="CAF1132474.1"/>
    <property type="molecule type" value="Genomic_DNA"/>
</dbReference>
<name>A0A815EKM8_9BILA</name>
<dbReference type="EMBL" id="CAJOBD010001439">
    <property type="protein sequence ID" value="CAF3799651.1"/>
    <property type="molecule type" value="Genomic_DNA"/>
</dbReference>
<dbReference type="OrthoDB" id="10072194at2759"/>
<dbReference type="EMBL" id="CAJNOL010001210">
    <property type="protein sequence ID" value="CAF1313427.1"/>
    <property type="molecule type" value="Genomic_DNA"/>
</dbReference>
<dbReference type="Proteomes" id="UP000663882">
    <property type="component" value="Unassembled WGS sequence"/>
</dbReference>
<protein>
    <submittedName>
        <fullName evidence="4">Uncharacterized protein</fullName>
    </submittedName>
</protein>
<dbReference type="EMBL" id="CAJNOL010001212">
    <property type="protein sequence ID" value="CAF1313951.1"/>
    <property type="molecule type" value="Genomic_DNA"/>
</dbReference>
<dbReference type="Proteomes" id="UP000663823">
    <property type="component" value="Unassembled WGS sequence"/>
</dbReference>
<dbReference type="Proteomes" id="UP000663836">
    <property type="component" value="Unassembled WGS sequence"/>
</dbReference>
<comment type="caution">
    <text evidence="4">The sequence shown here is derived from an EMBL/GenBank/DDBJ whole genome shotgun (WGS) entry which is preliminary data.</text>
</comment>
<gene>
    <name evidence="9" type="ORF">FNK824_LOCUS21844</name>
    <name evidence="7" type="ORF">JBS370_LOCUS15228</name>
    <name evidence="5" type="ORF">JXQ802_LOCUS30148</name>
    <name evidence="6" type="ORF">JXQ802_LOCUS30174</name>
    <name evidence="8" type="ORF">OTI717_LOCUS19649</name>
    <name evidence="2" type="ORF">PYM288_LOCUS19684</name>
    <name evidence="3" type="ORF">RFH988_LOCUS20944</name>
    <name evidence="4" type="ORF">SEV965_LOCUS26885</name>
    <name evidence="1" type="ORF">ZHD862_LOCUS16087</name>
</gene>
<evidence type="ECO:0000313" key="2">
    <source>
        <dbReference type="EMBL" id="CAF1101205.1"/>
    </source>
</evidence>
<evidence type="ECO:0000313" key="1">
    <source>
        <dbReference type="EMBL" id="CAF1071318.1"/>
    </source>
</evidence>
<dbReference type="EMBL" id="CAJNOH010000675">
    <property type="protein sequence ID" value="CAF1101205.1"/>
    <property type="molecule type" value="Genomic_DNA"/>
</dbReference>
<accession>A0A815EKM8</accession>
<evidence type="ECO:0000313" key="7">
    <source>
        <dbReference type="EMBL" id="CAF3799651.1"/>
    </source>
</evidence>
<organism evidence="4 11">
    <name type="scientific">Rotaria sordida</name>
    <dbReference type="NCBI Taxonomy" id="392033"/>
    <lineage>
        <taxon>Eukaryota</taxon>
        <taxon>Metazoa</taxon>
        <taxon>Spiralia</taxon>
        <taxon>Gnathifera</taxon>
        <taxon>Rotifera</taxon>
        <taxon>Eurotatoria</taxon>
        <taxon>Bdelloidea</taxon>
        <taxon>Philodinida</taxon>
        <taxon>Philodinidae</taxon>
        <taxon>Rotaria</taxon>
    </lineage>
</organism>
<evidence type="ECO:0000313" key="11">
    <source>
        <dbReference type="Proteomes" id="UP000663889"/>
    </source>
</evidence>
<sequence length="322" mass="36260">MSYRFIYPNGGNPTIGYGIDPTFMSTGYPNIYNDPQRFYSPESYSSDSDSSDDYEYEGRMITRETKCLQDIVRASTPPPIIKRVVERAPTPEPAMMERVIIRPQAQEIVERVIEQSHTPPPRLIQKEMQEEAPPPIVRTRIIKVDRPLCNGYNQSGSPYNQLSSFSNDANNSYRSQSIGGSVGRPAVLPNRSFSSSSSFEYISSKPMASVPPSSTMILMSASQQAQPFGIMQQPQQQTMYRPFHMPSSLPPPPLSSSFIPQNYTYPVHHPGMSFGYRPMMQPGRMIPNVMPMMTAMNTFGIPTNNFPNQSTLFNPMIQPLVY</sequence>
<dbReference type="Proteomes" id="UP000663864">
    <property type="component" value="Unassembled WGS sequence"/>
</dbReference>
<dbReference type="EMBL" id="CAJOBE010004298">
    <property type="protein sequence ID" value="CAF3925309.1"/>
    <property type="molecule type" value="Genomic_DNA"/>
</dbReference>
<proteinExistence type="predicted"/>
<evidence type="ECO:0000313" key="5">
    <source>
        <dbReference type="EMBL" id="CAF1313427.1"/>
    </source>
</evidence>
<dbReference type="EMBL" id="CAJNOT010000748">
    <property type="protein sequence ID" value="CAF1071318.1"/>
    <property type="molecule type" value="Genomic_DNA"/>
</dbReference>
<dbReference type="EMBL" id="CAJNOU010002342">
    <property type="protein sequence ID" value="CAF1312797.1"/>
    <property type="molecule type" value="Genomic_DNA"/>
</dbReference>
<evidence type="ECO:0000313" key="4">
    <source>
        <dbReference type="EMBL" id="CAF1312797.1"/>
    </source>
</evidence>
<evidence type="ECO:0000313" key="8">
    <source>
        <dbReference type="EMBL" id="CAF3825144.1"/>
    </source>
</evidence>
<reference evidence="4" key="1">
    <citation type="submission" date="2021-02" db="EMBL/GenBank/DDBJ databases">
        <authorList>
            <person name="Nowell W R."/>
        </authorList>
    </citation>
    <scope>NUCLEOTIDE SEQUENCE</scope>
</reference>
<dbReference type="Proteomes" id="UP000663889">
    <property type="component" value="Unassembled WGS sequence"/>
</dbReference>
<evidence type="ECO:0000313" key="6">
    <source>
        <dbReference type="EMBL" id="CAF1313951.1"/>
    </source>
</evidence>
<keyword evidence="10" id="KW-1185">Reference proteome</keyword>
<evidence type="ECO:0000313" key="9">
    <source>
        <dbReference type="EMBL" id="CAF3925309.1"/>
    </source>
</evidence>